<evidence type="ECO:0000313" key="8">
    <source>
        <dbReference type="EMBL" id="AEW06064.1"/>
    </source>
</evidence>
<keyword evidence="8" id="KW-0560">Oxidoreductase</keyword>
<evidence type="ECO:0000256" key="2">
    <source>
        <dbReference type="ARBA" id="ARBA00022692"/>
    </source>
</evidence>
<feature type="transmembrane region" description="Helical" evidence="6">
    <location>
        <begin position="371"/>
        <end position="393"/>
    </location>
</feature>
<feature type="transmembrane region" description="Helical" evidence="6">
    <location>
        <begin position="138"/>
        <end position="160"/>
    </location>
</feature>
<dbReference type="STRING" id="679936.Sulac_2602"/>
<dbReference type="KEGG" id="sap:Sulac_2602"/>
<sequence>MIGWVALGLLAVLMMTMELIPMNRRVHRVITVAGLILVMAGFSGGSSLPAEYQRLLGALPNRVIDQEGVLATTLGLTAIWPVESSPRSLTLLIWAAVGGVVAVSANNWLLIFLGIETVNIGVYGLLGDGSRDLGGDEALLKFFILTTVFTALAILGMGLVGGAQGTLEVLTSAGTRPGLAAGESLLLAVLLFKLGSFPFHWWAPDTYEGTPWEVATVIATLPKFVAGALLIRLAASHAFGAIGQLSTVFDIVAVGTMVVGALGAWRQPRLKRMLAYAAISQVGFILLPLARGQAAAAFAYLATYVLASLQVFSAAHALAGLHNPRREELVGAWHPPTRGPAGALVIALAAFAGFPFTLGMAAKLYSVESVLAGPMVVWLIALLVTGFTFLYYFRWIYPIFAPASPSPRPKPRRGLAAMSQVSAVFLVLLGLWTYPLLWLMHALGPLG</sequence>
<dbReference type="GO" id="GO:0016020">
    <property type="term" value="C:membrane"/>
    <property type="evidence" value="ECO:0007669"/>
    <property type="project" value="UniProtKB-SubCell"/>
</dbReference>
<dbReference type="HOGENOM" id="CLU_612389_0_0_9"/>
<dbReference type="AlphaFoldDB" id="G8TWS5"/>
<gene>
    <name evidence="8" type="ordered locus">Sulac_2602</name>
</gene>
<feature type="transmembrane region" description="Helical" evidence="6">
    <location>
        <begin position="274"/>
        <end position="291"/>
    </location>
</feature>
<dbReference type="EMBL" id="CP003179">
    <property type="protein sequence ID" value="AEW06064.1"/>
    <property type="molecule type" value="Genomic_DNA"/>
</dbReference>
<dbReference type="PANTHER" id="PTHR22773">
    <property type="entry name" value="NADH DEHYDROGENASE"/>
    <property type="match status" value="1"/>
</dbReference>
<feature type="transmembrane region" description="Helical" evidence="6">
    <location>
        <begin position="29"/>
        <end position="50"/>
    </location>
</feature>
<evidence type="ECO:0000256" key="5">
    <source>
        <dbReference type="RuleBase" id="RU000320"/>
    </source>
</evidence>
<feature type="transmembrane region" description="Helical" evidence="6">
    <location>
        <begin position="414"/>
        <end position="437"/>
    </location>
</feature>
<evidence type="ECO:0000256" key="6">
    <source>
        <dbReference type="SAM" id="Phobius"/>
    </source>
</evidence>
<feature type="transmembrane region" description="Helical" evidence="6">
    <location>
        <begin position="241"/>
        <end position="262"/>
    </location>
</feature>
<feature type="transmembrane region" description="Helical" evidence="6">
    <location>
        <begin position="93"/>
        <end position="126"/>
    </location>
</feature>
<dbReference type="InterPro" id="IPR001750">
    <property type="entry name" value="ND/Mrp_TM"/>
</dbReference>
<dbReference type="GO" id="GO:0016491">
    <property type="term" value="F:oxidoreductase activity"/>
    <property type="evidence" value="ECO:0007669"/>
    <property type="project" value="UniProtKB-KW"/>
</dbReference>
<feature type="transmembrane region" description="Helical" evidence="6">
    <location>
        <begin position="342"/>
        <end position="365"/>
    </location>
</feature>
<feature type="transmembrane region" description="Helical" evidence="6">
    <location>
        <begin position="180"/>
        <end position="202"/>
    </location>
</feature>
<evidence type="ECO:0000259" key="7">
    <source>
        <dbReference type="Pfam" id="PF00361"/>
    </source>
</evidence>
<feature type="transmembrane region" description="Helical" evidence="6">
    <location>
        <begin position="6"/>
        <end position="22"/>
    </location>
</feature>
<organism evidence="8 9">
    <name type="scientific">Sulfobacillus acidophilus (strain ATCC 700253 / DSM 10332 / NAL)</name>
    <dbReference type="NCBI Taxonomy" id="679936"/>
    <lineage>
        <taxon>Bacteria</taxon>
        <taxon>Bacillati</taxon>
        <taxon>Bacillota</taxon>
        <taxon>Clostridia</taxon>
        <taxon>Eubacteriales</taxon>
        <taxon>Clostridiales Family XVII. Incertae Sedis</taxon>
        <taxon>Sulfobacillus</taxon>
    </lineage>
</organism>
<evidence type="ECO:0000256" key="3">
    <source>
        <dbReference type="ARBA" id="ARBA00022989"/>
    </source>
</evidence>
<name>G8TWS5_SULAD</name>
<dbReference type="Proteomes" id="UP000005439">
    <property type="component" value="Chromosome"/>
</dbReference>
<reference evidence="8 9" key="2">
    <citation type="journal article" date="2012" name="Stand. Genomic Sci.">
        <title>Complete genome sequence of the moderately thermophilic mineral-sulfide-oxidizing firmicute Sulfobacillus acidophilus type strain (NAL(T)).</title>
        <authorList>
            <person name="Anderson I."/>
            <person name="Chertkov O."/>
            <person name="Chen A."/>
            <person name="Saunders E."/>
            <person name="Lapidus A."/>
            <person name="Nolan M."/>
            <person name="Lucas S."/>
            <person name="Hammon N."/>
            <person name="Deshpande S."/>
            <person name="Cheng J.F."/>
            <person name="Han C."/>
            <person name="Tapia R."/>
            <person name="Goodwin L.A."/>
            <person name="Pitluck S."/>
            <person name="Liolios K."/>
            <person name="Pagani I."/>
            <person name="Ivanova N."/>
            <person name="Mikhailova N."/>
            <person name="Pati A."/>
            <person name="Palaniappan K."/>
            <person name="Land M."/>
            <person name="Pan C."/>
            <person name="Rohde M."/>
            <person name="Pukall R."/>
            <person name="Goker M."/>
            <person name="Detter J.C."/>
            <person name="Woyke T."/>
            <person name="Bristow J."/>
            <person name="Eisen J.A."/>
            <person name="Markowitz V."/>
            <person name="Hugenholtz P."/>
            <person name="Kyrpides N.C."/>
            <person name="Klenk H.P."/>
            <person name="Mavromatis K."/>
        </authorList>
    </citation>
    <scope>NUCLEOTIDE SEQUENCE [LARGE SCALE GENOMIC DNA]</scope>
    <source>
        <strain evidence="9">ATCC 700253 / DSM 10332 / NAL</strain>
    </source>
</reference>
<feature type="domain" description="NADH:quinone oxidoreductase/Mrp antiporter transmembrane" evidence="7">
    <location>
        <begin position="105"/>
        <end position="386"/>
    </location>
</feature>
<feature type="transmembrane region" description="Helical" evidence="6">
    <location>
        <begin position="214"/>
        <end position="235"/>
    </location>
</feature>
<comment type="subcellular location">
    <subcellularLocation>
        <location evidence="1">Endomembrane system</location>
        <topology evidence="1">Multi-pass membrane protein</topology>
    </subcellularLocation>
    <subcellularLocation>
        <location evidence="5">Membrane</location>
        <topology evidence="5">Multi-pass membrane protein</topology>
    </subcellularLocation>
</comment>
<accession>G8TWS5</accession>
<evidence type="ECO:0000313" key="9">
    <source>
        <dbReference type="Proteomes" id="UP000005439"/>
    </source>
</evidence>
<dbReference type="PATRIC" id="fig|679936.5.peg.2693"/>
<evidence type="ECO:0000256" key="1">
    <source>
        <dbReference type="ARBA" id="ARBA00004127"/>
    </source>
</evidence>
<evidence type="ECO:0000256" key="4">
    <source>
        <dbReference type="ARBA" id="ARBA00023136"/>
    </source>
</evidence>
<keyword evidence="4 6" id="KW-0472">Membrane</keyword>
<dbReference type="GO" id="GO:0012505">
    <property type="term" value="C:endomembrane system"/>
    <property type="evidence" value="ECO:0007669"/>
    <property type="project" value="UniProtKB-SubCell"/>
</dbReference>
<keyword evidence="2 5" id="KW-0812">Transmembrane</keyword>
<dbReference type="Pfam" id="PF00361">
    <property type="entry name" value="Proton_antipo_M"/>
    <property type="match status" value="1"/>
</dbReference>
<protein>
    <submittedName>
        <fullName evidence="8">NADH dehydrogenase (Quinone)</fullName>
        <ecNumber evidence="8">1.6.99.5</ecNumber>
    </submittedName>
</protein>
<keyword evidence="3 6" id="KW-1133">Transmembrane helix</keyword>
<feature type="transmembrane region" description="Helical" evidence="6">
    <location>
        <begin position="297"/>
        <end position="321"/>
    </location>
</feature>
<dbReference type="EC" id="1.6.99.5" evidence="8"/>
<keyword evidence="9" id="KW-1185">Reference proteome</keyword>
<proteinExistence type="predicted"/>
<reference evidence="9" key="1">
    <citation type="submission" date="2011-12" db="EMBL/GenBank/DDBJ databases">
        <title>The complete genome of chromosome of Sulfobacillus acidophilus DSM 10332.</title>
        <authorList>
            <person name="Lucas S."/>
            <person name="Han J."/>
            <person name="Lapidus A."/>
            <person name="Bruce D."/>
            <person name="Goodwin L."/>
            <person name="Pitluck S."/>
            <person name="Peters L."/>
            <person name="Kyrpides N."/>
            <person name="Mavromatis K."/>
            <person name="Ivanova N."/>
            <person name="Mikhailova N."/>
            <person name="Chertkov O."/>
            <person name="Saunders E."/>
            <person name="Detter J.C."/>
            <person name="Tapia R."/>
            <person name="Han C."/>
            <person name="Land M."/>
            <person name="Hauser L."/>
            <person name="Markowitz V."/>
            <person name="Cheng J.-F."/>
            <person name="Hugenholtz P."/>
            <person name="Woyke T."/>
            <person name="Wu D."/>
            <person name="Pukall R."/>
            <person name="Gehrich-Schroeter G."/>
            <person name="Schneider S."/>
            <person name="Klenk H.-P."/>
            <person name="Eisen J.A."/>
        </authorList>
    </citation>
    <scope>NUCLEOTIDE SEQUENCE [LARGE SCALE GENOMIC DNA]</scope>
    <source>
        <strain evidence="9">ATCC 700253 / DSM 10332 / NAL</strain>
    </source>
</reference>